<dbReference type="Pfam" id="PF11013">
    <property type="entry name" value="DUF2851"/>
    <property type="match status" value="1"/>
</dbReference>
<protein>
    <submittedName>
        <fullName evidence="1">DUF2851 family protein</fullName>
    </submittedName>
</protein>
<proteinExistence type="predicted"/>
<organism evidence="1 2">
    <name type="scientific">Sediminicola luteus</name>
    <dbReference type="NCBI Taxonomy" id="319238"/>
    <lineage>
        <taxon>Bacteria</taxon>
        <taxon>Pseudomonadati</taxon>
        <taxon>Bacteroidota</taxon>
        <taxon>Flavobacteriia</taxon>
        <taxon>Flavobacteriales</taxon>
        <taxon>Flavobacteriaceae</taxon>
        <taxon>Sediminicola</taxon>
    </lineage>
</organism>
<dbReference type="Proteomes" id="UP001549773">
    <property type="component" value="Unassembled WGS sequence"/>
</dbReference>
<dbReference type="RefSeq" id="WP_354619570.1">
    <property type="nucleotide sequence ID" value="NZ_JBEWYP010000011.1"/>
</dbReference>
<comment type="caution">
    <text evidence="1">The sequence shown here is derived from an EMBL/GenBank/DDBJ whole genome shotgun (WGS) entry which is preliminary data.</text>
</comment>
<sequence length="427" mass="49350">MREDLLHFIWKYKKLLGQDLITVDGESIIIKDFGRHNQLAGPDFFNAQIKIAGQLWAGNVEMHLRSSDWYAHHHETDEKYNTVILHVVWEDDARIFRTDNTKVPTLQLKDYIPQSLLDSYSELFSKKRTSFLNCGGNIKEFDDFKFKNWLERLYFERLETRSVLIEQLLKEHNHDWEQVLFLLLMRSFGTKINGEAFFEIGKAIPFPIIRKLNNDAVVLESVLMGIAGFLEDDSILDDHYLTLKKEYNYLTVKHSLAGSTLLKPDFFKLRPHNFPTIRLSQIAALYGSQEHLFSKLMEAKTINEIYNVFKVAASPYWTTHFTFGKESKKQVKKLSNSFVDLIIVNALLPLKFCYDRSKGKLDSTNIMDLATAMRPEENSVISNFQDLGVSCDSGMEGQGLLQLYNFFCTKNKCLQCPVGISILGRNN</sequence>
<evidence type="ECO:0000313" key="1">
    <source>
        <dbReference type="EMBL" id="MET7030780.1"/>
    </source>
</evidence>
<dbReference type="EMBL" id="JBEWYP010000011">
    <property type="protein sequence ID" value="MET7030780.1"/>
    <property type="molecule type" value="Genomic_DNA"/>
</dbReference>
<gene>
    <name evidence="1" type="ORF">ABXZ32_15330</name>
</gene>
<accession>A0ABV2U206</accession>
<evidence type="ECO:0000313" key="2">
    <source>
        <dbReference type="Proteomes" id="UP001549773"/>
    </source>
</evidence>
<name>A0ABV2U206_9FLAO</name>
<keyword evidence="2" id="KW-1185">Reference proteome</keyword>
<reference evidence="1 2" key="1">
    <citation type="submission" date="2024-07" db="EMBL/GenBank/DDBJ databases">
        <title>The genome sequence of type strain Sediminicola luteus GDMCC 1.2596T.</title>
        <authorList>
            <person name="Liu Y."/>
        </authorList>
    </citation>
    <scope>NUCLEOTIDE SEQUENCE [LARGE SCALE GENOMIC DNA]</scope>
    <source>
        <strain evidence="1 2">GDMCC 1.2596</strain>
    </source>
</reference>
<dbReference type="InterPro" id="IPR021272">
    <property type="entry name" value="DUF2851"/>
</dbReference>